<dbReference type="AlphaFoldDB" id="A0AAE4BMI5"/>
<protein>
    <recommendedName>
        <fullName evidence="4">PEGA domain-containing protein</fullName>
    </recommendedName>
</protein>
<evidence type="ECO:0000313" key="3">
    <source>
        <dbReference type="Proteomes" id="UP001185331"/>
    </source>
</evidence>
<sequence length="183" mass="18728">MRPQLTASLALSLALGACASLNSGVLLTLRVEGPAQASVRVESGGAVRTVTVRGSETLTVDPGTYTLTPQPVDGWDTPGARQLGVTGGGEATFTYQSAAQATRAVLTVFVTGPASADVRVQGAGFDQTLPAVTASGRSLTLEPGTYTVTGVDALPWRAPTAQTVTLNARQTLDLTLNYGQAQP</sequence>
<reference evidence="2" key="1">
    <citation type="submission" date="2023-07" db="EMBL/GenBank/DDBJ databases">
        <title>Sorghum-associated microbial communities from plants grown in Nebraska, USA.</title>
        <authorList>
            <person name="Schachtman D."/>
        </authorList>
    </citation>
    <scope>NUCLEOTIDE SEQUENCE</scope>
    <source>
        <strain evidence="2">BE330</strain>
    </source>
</reference>
<organism evidence="2 3">
    <name type="scientific">Deinococcus soli</name>
    <name type="common">ex Cha et al. 2016</name>
    <dbReference type="NCBI Taxonomy" id="1309411"/>
    <lineage>
        <taxon>Bacteria</taxon>
        <taxon>Thermotogati</taxon>
        <taxon>Deinococcota</taxon>
        <taxon>Deinococci</taxon>
        <taxon>Deinococcales</taxon>
        <taxon>Deinococcaceae</taxon>
        <taxon>Deinococcus</taxon>
    </lineage>
</organism>
<dbReference type="Proteomes" id="UP001185331">
    <property type="component" value="Unassembled WGS sequence"/>
</dbReference>
<accession>A0AAE4BMI5</accession>
<evidence type="ECO:0000313" key="2">
    <source>
        <dbReference type="EMBL" id="MDR6217731.1"/>
    </source>
</evidence>
<dbReference type="EMBL" id="JAVDQK010000003">
    <property type="protein sequence ID" value="MDR6217731.1"/>
    <property type="molecule type" value="Genomic_DNA"/>
</dbReference>
<evidence type="ECO:0000256" key="1">
    <source>
        <dbReference type="SAM" id="SignalP"/>
    </source>
</evidence>
<gene>
    <name evidence="2" type="ORF">J2Y00_001292</name>
</gene>
<evidence type="ECO:0008006" key="4">
    <source>
        <dbReference type="Google" id="ProtNLM"/>
    </source>
</evidence>
<dbReference type="RefSeq" id="WP_188846453.1">
    <property type="nucleotide sequence ID" value="NZ_BMHJ01000055.1"/>
</dbReference>
<comment type="caution">
    <text evidence="2">The sequence shown here is derived from an EMBL/GenBank/DDBJ whole genome shotgun (WGS) entry which is preliminary data.</text>
</comment>
<feature type="chain" id="PRO_5042011226" description="PEGA domain-containing protein" evidence="1">
    <location>
        <begin position="20"/>
        <end position="183"/>
    </location>
</feature>
<dbReference type="PROSITE" id="PS51257">
    <property type="entry name" value="PROKAR_LIPOPROTEIN"/>
    <property type="match status" value="1"/>
</dbReference>
<feature type="signal peptide" evidence="1">
    <location>
        <begin position="1"/>
        <end position="19"/>
    </location>
</feature>
<keyword evidence="1" id="KW-0732">Signal</keyword>
<proteinExistence type="predicted"/>
<name>A0AAE4BMI5_9DEIO</name>